<evidence type="ECO:0000313" key="1">
    <source>
        <dbReference type="EMBL" id="GEB84584.1"/>
    </source>
</evidence>
<accession>A0A4Y3TS60</accession>
<organism evidence="1 2">
    <name type="scientific">Acetobacter peroxydans</name>
    <dbReference type="NCBI Taxonomy" id="104098"/>
    <lineage>
        <taxon>Bacteria</taxon>
        <taxon>Pseudomonadati</taxon>
        <taxon>Pseudomonadota</taxon>
        <taxon>Alphaproteobacteria</taxon>
        <taxon>Acetobacterales</taxon>
        <taxon>Acetobacteraceae</taxon>
        <taxon>Acetobacter</taxon>
    </lineage>
</organism>
<name>A0A4Y3TS60_9PROT</name>
<dbReference type="EMBL" id="BJMV01000001">
    <property type="protein sequence ID" value="GEB84584.1"/>
    <property type="molecule type" value="Genomic_DNA"/>
</dbReference>
<gene>
    <name evidence="1" type="ORF">APE01nite_03810</name>
</gene>
<dbReference type="AlphaFoldDB" id="A0A4Y3TS60"/>
<keyword evidence="2" id="KW-1185">Reference proteome</keyword>
<reference evidence="1 2" key="1">
    <citation type="submission" date="2019-06" db="EMBL/GenBank/DDBJ databases">
        <title>Whole genome shotgun sequence of Acetobacter peroxydans NBRC 13755.</title>
        <authorList>
            <person name="Hosoyama A."/>
            <person name="Uohara A."/>
            <person name="Ohji S."/>
            <person name="Ichikawa N."/>
        </authorList>
    </citation>
    <scope>NUCLEOTIDE SEQUENCE [LARGE SCALE GENOMIC DNA]</scope>
    <source>
        <strain evidence="1 2">NBRC 13755</strain>
    </source>
</reference>
<protein>
    <submittedName>
        <fullName evidence="1">Uncharacterized protein</fullName>
    </submittedName>
</protein>
<evidence type="ECO:0000313" key="2">
    <source>
        <dbReference type="Proteomes" id="UP000317730"/>
    </source>
</evidence>
<comment type="caution">
    <text evidence="1">The sequence shown here is derived from an EMBL/GenBank/DDBJ whole genome shotgun (WGS) entry which is preliminary data.</text>
</comment>
<proteinExistence type="predicted"/>
<sequence>MGRPAMSASGFPGKRVEASLAGMMVSGGDDIGLLQSVARLIAEAKAGSTLEKLYGKRNG</sequence>
<dbReference type="Proteomes" id="UP000317730">
    <property type="component" value="Unassembled WGS sequence"/>
</dbReference>